<dbReference type="InterPro" id="IPR036068">
    <property type="entry name" value="Nicotinate_pribotase-like_C"/>
</dbReference>
<evidence type="ECO:0000313" key="11">
    <source>
        <dbReference type="EMBL" id="GAA3859443.1"/>
    </source>
</evidence>
<dbReference type="SUPFAM" id="SSF54675">
    <property type="entry name" value="Nicotinate/Quinolinate PRTase N-terminal domain-like"/>
    <property type="match status" value="1"/>
</dbReference>
<dbReference type="NCBIfam" id="TIGR01514">
    <property type="entry name" value="NAPRTase"/>
    <property type="match status" value="1"/>
</dbReference>
<gene>
    <name evidence="7 11" type="primary">pncB</name>
    <name evidence="11" type="ORF">GCM10022404_07800</name>
</gene>
<dbReference type="InterPro" id="IPR006406">
    <property type="entry name" value="Nic_PRibTrfase"/>
</dbReference>
<evidence type="ECO:0000256" key="8">
    <source>
        <dbReference type="RuleBase" id="RU003838"/>
    </source>
</evidence>
<dbReference type="Proteomes" id="UP001399917">
    <property type="component" value="Unassembled WGS sequence"/>
</dbReference>
<dbReference type="PANTHER" id="PTHR11098:SF1">
    <property type="entry name" value="NICOTINATE PHOSPHORIBOSYLTRANSFERASE"/>
    <property type="match status" value="1"/>
</dbReference>
<dbReference type="InterPro" id="IPR007229">
    <property type="entry name" value="Nic_PRibTrfase-Fam"/>
</dbReference>
<dbReference type="PIRSF" id="PIRSF000484">
    <property type="entry name" value="NAPRT"/>
    <property type="match status" value="1"/>
</dbReference>
<comment type="catalytic activity">
    <reaction evidence="7 8">
        <text>5-phospho-alpha-D-ribose 1-diphosphate + nicotinate + ATP + H2O = nicotinate beta-D-ribonucleotide + ADP + phosphate + diphosphate</text>
        <dbReference type="Rhea" id="RHEA:36163"/>
        <dbReference type="ChEBI" id="CHEBI:15377"/>
        <dbReference type="ChEBI" id="CHEBI:30616"/>
        <dbReference type="ChEBI" id="CHEBI:32544"/>
        <dbReference type="ChEBI" id="CHEBI:33019"/>
        <dbReference type="ChEBI" id="CHEBI:43474"/>
        <dbReference type="ChEBI" id="CHEBI:57502"/>
        <dbReference type="ChEBI" id="CHEBI:58017"/>
        <dbReference type="ChEBI" id="CHEBI:456216"/>
        <dbReference type="EC" id="6.3.4.21"/>
    </reaction>
</comment>
<evidence type="ECO:0000313" key="12">
    <source>
        <dbReference type="Proteomes" id="UP001399917"/>
    </source>
</evidence>
<comment type="similarity">
    <text evidence="2 7 8">Belongs to the NAPRTase family.</text>
</comment>
<organism evidence="11 12">
    <name type="scientific">Celeribacter arenosi</name>
    <dbReference type="NCBI Taxonomy" id="792649"/>
    <lineage>
        <taxon>Bacteria</taxon>
        <taxon>Pseudomonadati</taxon>
        <taxon>Pseudomonadota</taxon>
        <taxon>Alphaproteobacteria</taxon>
        <taxon>Rhodobacterales</taxon>
        <taxon>Roseobacteraceae</taxon>
        <taxon>Celeribacter</taxon>
    </lineage>
</organism>
<evidence type="ECO:0000256" key="6">
    <source>
        <dbReference type="ARBA" id="ARBA00022642"/>
    </source>
</evidence>
<keyword evidence="11" id="KW-0328">Glycosyltransferase</keyword>
<evidence type="ECO:0000256" key="1">
    <source>
        <dbReference type="ARBA" id="ARBA00004952"/>
    </source>
</evidence>
<name>A0ABP7JY84_9RHOB</name>
<dbReference type="InterPro" id="IPR040727">
    <property type="entry name" value="NAPRTase_N"/>
</dbReference>
<evidence type="ECO:0000256" key="3">
    <source>
        <dbReference type="ARBA" id="ARBA00013236"/>
    </source>
</evidence>
<accession>A0ABP7JY84</accession>
<keyword evidence="4 7" id="KW-0597">Phosphoprotein</keyword>
<comment type="PTM">
    <text evidence="7 8">Transiently phosphorylated on a His residue during the reaction cycle. Phosphorylation strongly increases the affinity for substrates and increases the rate of nicotinate D-ribonucleotide production. Dephosphorylation regenerates the low-affinity form of the enzyme, leading to product release.</text>
</comment>
<feature type="domain" description="Nicotinate phosphoribosyltransferase N-terminal" evidence="10">
    <location>
        <begin position="23"/>
        <end position="146"/>
    </location>
</feature>
<keyword evidence="11" id="KW-0808">Transferase</keyword>
<keyword evidence="6 7" id="KW-0662">Pyridine nucleotide biosynthesis</keyword>
<evidence type="ECO:0000256" key="2">
    <source>
        <dbReference type="ARBA" id="ARBA00010897"/>
    </source>
</evidence>
<dbReference type="InterPro" id="IPR041525">
    <property type="entry name" value="N/Namide_PRibTrfase"/>
</dbReference>
<dbReference type="Pfam" id="PF17767">
    <property type="entry name" value="NAPRTase_N"/>
    <property type="match status" value="1"/>
</dbReference>
<feature type="modified residue" description="Phosphohistidine; by autocatalysis" evidence="7">
    <location>
        <position position="240"/>
    </location>
</feature>
<dbReference type="NCBIfam" id="NF003704">
    <property type="entry name" value="PRK05321.1"/>
    <property type="match status" value="1"/>
</dbReference>
<evidence type="ECO:0000256" key="4">
    <source>
        <dbReference type="ARBA" id="ARBA00022553"/>
    </source>
</evidence>
<comment type="caution">
    <text evidence="11">The sequence shown here is derived from an EMBL/GenBank/DDBJ whole genome shotgun (WGS) entry which is preliminary data.</text>
</comment>
<dbReference type="PANTHER" id="PTHR11098">
    <property type="entry name" value="NICOTINATE PHOSPHORIBOSYLTRANSFERASE"/>
    <property type="match status" value="1"/>
</dbReference>
<sequence length="430" mass="49140">MVDIATRVYNHKWKIDPIVRSLIDTDFYKLLMCQSVFRNKANTTVTFSLINRSKHIPLADMIDEGELREQLDHVRSLSLTRGESTWLRGNTFYGKRQMFTSDFMEWFEGLRLPAYHLERRGDQYELTFEGNWPEVMLWEIPALSILMELRSRAVTGSMGRFELQVLYARAMTKLWEKVERLKPLDDLRIADFGTRRRHSYLWQDWCVQAMTEGLGDKFTGTSNCHIAMKRDLEAVGTNAHELPMVYAALSKTDDELANAPYAVLADWHEEHDGNLRIILPDTYGTRGFLDRAPDWLAGWTGIRIDSGDPATGAEIAIDWWKKRGEDPTQKLIIFSDGLDADKIIALHKQFTGRVRTSFGWGTLLTNDFRGLTDHDSLAPFSLVCKAISANANPTVKLSDNPNKAMGPKEEISRYKRVFGVGDQVAQDVVV</sequence>
<comment type="function">
    <text evidence="7 8">Catalyzes the synthesis of beta-nicotinate D-ribonucleotide from nicotinate and 5-phospho-D-ribose 1-phosphate at the expense of ATP.</text>
</comment>
<keyword evidence="12" id="KW-1185">Reference proteome</keyword>
<reference evidence="12" key="1">
    <citation type="journal article" date="2019" name="Int. J. Syst. Evol. Microbiol.">
        <title>The Global Catalogue of Microorganisms (GCM) 10K type strain sequencing project: providing services to taxonomists for standard genome sequencing and annotation.</title>
        <authorList>
            <consortium name="The Broad Institute Genomics Platform"/>
            <consortium name="The Broad Institute Genome Sequencing Center for Infectious Disease"/>
            <person name="Wu L."/>
            <person name="Ma J."/>
        </authorList>
    </citation>
    <scope>NUCLEOTIDE SEQUENCE [LARGE SCALE GENOMIC DNA]</scope>
    <source>
        <strain evidence="12">JCM 17190</strain>
    </source>
</reference>
<comment type="pathway">
    <text evidence="1 7 8">Cofactor biosynthesis; NAD(+) biosynthesis; nicotinate D-ribonucleotide from nicotinate: step 1/1.</text>
</comment>
<protein>
    <recommendedName>
        <fullName evidence="3 7">Nicotinate phosphoribosyltransferase</fullName>
        <shortName evidence="7">NAPRTase</shortName>
        <ecNumber evidence="3 7">6.3.4.21</ecNumber>
    </recommendedName>
</protein>
<proteinExistence type="inferred from homology"/>
<feature type="domain" description="Nicotinate/nicotinamide phosphoribosyltransferase" evidence="9">
    <location>
        <begin position="188"/>
        <end position="421"/>
    </location>
</feature>
<evidence type="ECO:0000259" key="9">
    <source>
        <dbReference type="Pfam" id="PF04095"/>
    </source>
</evidence>
<keyword evidence="5 7" id="KW-0436">Ligase</keyword>
<evidence type="ECO:0000256" key="5">
    <source>
        <dbReference type="ARBA" id="ARBA00022598"/>
    </source>
</evidence>
<dbReference type="GO" id="GO:0016757">
    <property type="term" value="F:glycosyltransferase activity"/>
    <property type="evidence" value="ECO:0007669"/>
    <property type="project" value="UniProtKB-KW"/>
</dbReference>
<dbReference type="HAMAP" id="MF_00570">
    <property type="entry name" value="NAPRTase"/>
    <property type="match status" value="1"/>
</dbReference>
<dbReference type="Gene3D" id="3.20.140.10">
    <property type="entry name" value="nicotinate phosphoribosyltransferase"/>
    <property type="match status" value="1"/>
</dbReference>
<evidence type="ECO:0000256" key="7">
    <source>
        <dbReference type="HAMAP-Rule" id="MF_00570"/>
    </source>
</evidence>
<dbReference type="SUPFAM" id="SSF51690">
    <property type="entry name" value="Nicotinate/Quinolinate PRTase C-terminal domain-like"/>
    <property type="match status" value="1"/>
</dbReference>
<evidence type="ECO:0000259" key="10">
    <source>
        <dbReference type="Pfam" id="PF17767"/>
    </source>
</evidence>
<dbReference type="EC" id="6.3.4.21" evidence="3 7"/>
<dbReference type="EMBL" id="BAABDF010000003">
    <property type="protein sequence ID" value="GAA3859443.1"/>
    <property type="molecule type" value="Genomic_DNA"/>
</dbReference>
<dbReference type="RefSeq" id="WP_344843722.1">
    <property type="nucleotide sequence ID" value="NZ_BAABDF010000003.1"/>
</dbReference>
<dbReference type="Pfam" id="PF04095">
    <property type="entry name" value="NAPRTase"/>
    <property type="match status" value="1"/>
</dbReference>